<keyword evidence="14" id="KW-0961">Cell wall biogenesis/degradation</keyword>
<evidence type="ECO:0000256" key="5">
    <source>
        <dbReference type="ARBA" id="ARBA00022645"/>
    </source>
</evidence>
<dbReference type="SUPFAM" id="SSF56601">
    <property type="entry name" value="beta-lactamase/transpeptidase-like"/>
    <property type="match status" value="1"/>
</dbReference>
<evidence type="ECO:0000256" key="2">
    <source>
        <dbReference type="ARBA" id="ARBA00007090"/>
    </source>
</evidence>
<dbReference type="GO" id="GO:0008955">
    <property type="term" value="F:peptidoglycan glycosyltransferase activity"/>
    <property type="evidence" value="ECO:0007669"/>
    <property type="project" value="UniProtKB-EC"/>
</dbReference>
<dbReference type="SUPFAM" id="SSF53955">
    <property type="entry name" value="Lysozyme-like"/>
    <property type="match status" value="1"/>
</dbReference>
<dbReference type="InterPro" id="IPR001460">
    <property type="entry name" value="PCN-bd_Tpept"/>
</dbReference>
<dbReference type="Pfam" id="PF00905">
    <property type="entry name" value="Transpeptidase"/>
    <property type="match status" value="1"/>
</dbReference>
<name>A0A0G0N8R9_9BACT</name>
<dbReference type="GO" id="GO:0030288">
    <property type="term" value="C:outer membrane-bounded periplasmic space"/>
    <property type="evidence" value="ECO:0007669"/>
    <property type="project" value="TreeGrafter"/>
</dbReference>
<dbReference type="Proteomes" id="UP000034246">
    <property type="component" value="Unassembled WGS sequence"/>
</dbReference>
<comment type="subcellular location">
    <subcellularLocation>
        <location evidence="1">Cell membrane</location>
    </subcellularLocation>
</comment>
<evidence type="ECO:0000256" key="11">
    <source>
        <dbReference type="ARBA" id="ARBA00022984"/>
    </source>
</evidence>
<proteinExistence type="inferred from homology"/>
<keyword evidence="11" id="KW-0573">Peptidoglycan synthesis</keyword>
<dbReference type="Pfam" id="PF00912">
    <property type="entry name" value="Transgly"/>
    <property type="match status" value="1"/>
</dbReference>
<keyword evidence="17" id="KW-1133">Transmembrane helix</keyword>
<reference evidence="20 21" key="1">
    <citation type="journal article" date="2015" name="Nature">
        <title>rRNA introns, odd ribosomes, and small enigmatic genomes across a large radiation of phyla.</title>
        <authorList>
            <person name="Brown C.T."/>
            <person name="Hug L.A."/>
            <person name="Thomas B.C."/>
            <person name="Sharon I."/>
            <person name="Castelle C.J."/>
            <person name="Singh A."/>
            <person name="Wilkins M.J."/>
            <person name="Williams K.H."/>
            <person name="Banfield J.F."/>
        </authorList>
    </citation>
    <scope>NUCLEOTIDE SEQUENCE [LARGE SCALE GENOMIC DNA]</scope>
</reference>
<feature type="domain" description="Glycosyl transferase family 51" evidence="19">
    <location>
        <begin position="167"/>
        <end position="341"/>
    </location>
</feature>
<evidence type="ECO:0000256" key="10">
    <source>
        <dbReference type="ARBA" id="ARBA00022960"/>
    </source>
</evidence>
<dbReference type="GO" id="GO:0071555">
    <property type="term" value="P:cell wall organization"/>
    <property type="evidence" value="ECO:0007669"/>
    <property type="project" value="UniProtKB-KW"/>
</dbReference>
<comment type="caution">
    <text evidence="20">The sequence shown here is derived from an EMBL/GenBank/DDBJ whole genome shotgun (WGS) entry which is preliminary data.</text>
</comment>
<gene>
    <name evidence="20" type="ORF">UT39_C0002G0024</name>
</gene>
<dbReference type="InterPro" id="IPR012338">
    <property type="entry name" value="Beta-lactam/transpept-like"/>
</dbReference>
<dbReference type="GO" id="GO:0005886">
    <property type="term" value="C:plasma membrane"/>
    <property type="evidence" value="ECO:0007669"/>
    <property type="project" value="UniProtKB-SubCell"/>
</dbReference>
<dbReference type="GO" id="GO:0009252">
    <property type="term" value="P:peptidoglycan biosynthetic process"/>
    <property type="evidence" value="ECO:0007669"/>
    <property type="project" value="UniProtKB-KW"/>
</dbReference>
<keyword evidence="9" id="KW-0378">Hydrolase</keyword>
<dbReference type="FunFam" id="1.10.3810.10:FF:000001">
    <property type="entry name" value="Penicillin-binding protein 1A"/>
    <property type="match status" value="1"/>
</dbReference>
<dbReference type="AlphaFoldDB" id="A0A0G0N8R9"/>
<dbReference type="InterPro" id="IPR036950">
    <property type="entry name" value="PBP_transglycosylase"/>
</dbReference>
<sequence>MGVPKPAKTNGNRFSKLAKASLNFSRDLVFLVGRPFYFFLLAIVVLLTMIVMVTESVFTEKGVVSVIFKIIFFIVSTLFNLLVIVSKQLVKSLLRFLKKISRHTRQIDFPVTTVVKSLAETFTFAFVMTLLIGLPGWHFIFKDLPSPRQLSSYNFRVTSKIYDRNGVLLYKIYKDENRTPVKLESLPKIVILSTLAAEDNEFYQHYGISIKGIVRALVKDIRENKMEGGSTITQQLVKNTLLTPEKSIVRKLKEVVLAIQVESIYSKNEILQMYLNQIPYGGTEYGIQEAAQRYFNKNATDLTLTEASLLSALPKSPTKLSPYTDNPTNLLNRQKEILRSMLENSYISQGDYQKAYSEKLIFFKPQNPILAPHFVIFVRDLLEKKYGNKVLEAGGLEITTTLDLNIQAMVDSEINLELKKLTNYHVTNAAVIVANPKNGDILAMAGSKDFFNSDEDGQVNIVTSLQQPGSSIKIINYAYALGHGYQASTTINDAPITFSFKGSPPYSPKNYDGIFKGNLTLRSAFAQSRNIPAVKVLASYGVDKMIDLGREMGITTWTNPKNYGLSLTLGGGDIKLIDLAQVYSVVANYGNKVDFNPIEKITDNQNNVVEKKVTASVKQIIDPRVAFILTDILKDNKARTPAFGQNSLLNIPAHKEVAVKTGTSNNLRDNLTIGYNQNYLVAVWVGNNDNSPMARVASGVTGATPIFNRIMTKLLENTTNHSWEVPNGLKKTIICFLYKKPDSEEVVVNKFTEWFLQEDGVVTGCNIKPPHE</sequence>
<comment type="catalytic activity">
    <reaction evidence="16">
        <text>[GlcNAc-(1-&gt;4)-Mur2Ac(oyl-L-Ala-gamma-D-Glu-L-Lys-D-Ala-D-Ala)](n)-di-trans,octa-cis-undecaprenyl diphosphate + beta-D-GlcNAc-(1-&gt;4)-Mur2Ac(oyl-L-Ala-gamma-D-Glu-L-Lys-D-Ala-D-Ala)-di-trans,octa-cis-undecaprenyl diphosphate = [GlcNAc-(1-&gt;4)-Mur2Ac(oyl-L-Ala-gamma-D-Glu-L-Lys-D-Ala-D-Ala)](n+1)-di-trans,octa-cis-undecaprenyl diphosphate + di-trans,octa-cis-undecaprenyl diphosphate + H(+)</text>
        <dbReference type="Rhea" id="RHEA:23708"/>
        <dbReference type="Rhea" id="RHEA-COMP:9602"/>
        <dbReference type="Rhea" id="RHEA-COMP:9603"/>
        <dbReference type="ChEBI" id="CHEBI:15378"/>
        <dbReference type="ChEBI" id="CHEBI:58405"/>
        <dbReference type="ChEBI" id="CHEBI:60033"/>
        <dbReference type="ChEBI" id="CHEBI:78435"/>
        <dbReference type="EC" id="2.4.99.28"/>
    </reaction>
</comment>
<accession>A0A0G0N8R9</accession>
<evidence type="ECO:0000313" key="20">
    <source>
        <dbReference type="EMBL" id="KKR11843.1"/>
    </source>
</evidence>
<dbReference type="InterPro" id="IPR023346">
    <property type="entry name" value="Lysozyme-like_dom_sf"/>
</dbReference>
<evidence type="ECO:0000256" key="9">
    <source>
        <dbReference type="ARBA" id="ARBA00022801"/>
    </source>
</evidence>
<protein>
    <submittedName>
        <fullName evidence="20">Penicillin-binding protein, 1A family</fullName>
    </submittedName>
</protein>
<evidence type="ECO:0000256" key="16">
    <source>
        <dbReference type="ARBA" id="ARBA00049902"/>
    </source>
</evidence>
<dbReference type="GO" id="GO:0009002">
    <property type="term" value="F:serine-type D-Ala-D-Ala carboxypeptidase activity"/>
    <property type="evidence" value="ECO:0007669"/>
    <property type="project" value="UniProtKB-EC"/>
</dbReference>
<dbReference type="PANTHER" id="PTHR32282:SF11">
    <property type="entry name" value="PENICILLIN-BINDING PROTEIN 1B"/>
    <property type="match status" value="1"/>
</dbReference>
<keyword evidence="4" id="KW-1003">Cell membrane</keyword>
<comment type="similarity">
    <text evidence="3">In the N-terminal section; belongs to the glycosyltransferase 51 family.</text>
</comment>
<keyword evidence="6" id="KW-0645">Protease</keyword>
<keyword evidence="8" id="KW-0808">Transferase</keyword>
<dbReference type="STRING" id="1618550.UT39_C0002G0024"/>
<feature type="transmembrane region" description="Helical" evidence="17">
    <location>
        <begin position="36"/>
        <end position="54"/>
    </location>
</feature>
<dbReference type="InterPro" id="IPR001264">
    <property type="entry name" value="Glyco_trans_51"/>
</dbReference>
<dbReference type="GO" id="GO:0008658">
    <property type="term" value="F:penicillin binding"/>
    <property type="evidence" value="ECO:0007669"/>
    <property type="project" value="InterPro"/>
</dbReference>
<comment type="catalytic activity">
    <reaction evidence="15">
        <text>Preferential cleavage: (Ac)2-L-Lys-D-Ala-|-D-Ala. Also transpeptidation of peptidyl-alanyl moieties that are N-acyl substituents of D-alanine.</text>
        <dbReference type="EC" id="3.4.16.4"/>
    </reaction>
</comment>
<keyword evidence="12 17" id="KW-0472">Membrane</keyword>
<feature type="domain" description="Penicillin-binding protein transpeptidase" evidence="18">
    <location>
        <begin position="430"/>
        <end position="711"/>
    </location>
</feature>
<dbReference type="Gene3D" id="1.10.3810.10">
    <property type="entry name" value="Biosynthetic peptidoglycan transglycosylase-like"/>
    <property type="match status" value="1"/>
</dbReference>
<evidence type="ECO:0000256" key="14">
    <source>
        <dbReference type="ARBA" id="ARBA00023316"/>
    </source>
</evidence>
<keyword evidence="13" id="KW-0511">Multifunctional enzyme</keyword>
<dbReference type="EMBL" id="LBWP01000002">
    <property type="protein sequence ID" value="KKR11843.1"/>
    <property type="molecule type" value="Genomic_DNA"/>
</dbReference>
<feature type="transmembrane region" description="Helical" evidence="17">
    <location>
        <begin position="66"/>
        <end position="85"/>
    </location>
</feature>
<evidence type="ECO:0000313" key="21">
    <source>
        <dbReference type="Proteomes" id="UP000034246"/>
    </source>
</evidence>
<dbReference type="GO" id="GO:0008360">
    <property type="term" value="P:regulation of cell shape"/>
    <property type="evidence" value="ECO:0007669"/>
    <property type="project" value="UniProtKB-KW"/>
</dbReference>
<organism evidence="20 21">
    <name type="scientific">Candidatus Woesebacteria bacterium GW2011_GWA1_39_21</name>
    <dbReference type="NCBI Taxonomy" id="1618550"/>
    <lineage>
        <taxon>Bacteria</taxon>
        <taxon>Candidatus Woeseibacteriota</taxon>
    </lineage>
</organism>
<evidence type="ECO:0000256" key="7">
    <source>
        <dbReference type="ARBA" id="ARBA00022676"/>
    </source>
</evidence>
<evidence type="ECO:0000259" key="18">
    <source>
        <dbReference type="Pfam" id="PF00905"/>
    </source>
</evidence>
<evidence type="ECO:0000256" key="8">
    <source>
        <dbReference type="ARBA" id="ARBA00022679"/>
    </source>
</evidence>
<keyword evidence="5" id="KW-0121">Carboxypeptidase</keyword>
<evidence type="ECO:0000256" key="13">
    <source>
        <dbReference type="ARBA" id="ARBA00023268"/>
    </source>
</evidence>
<dbReference type="PANTHER" id="PTHR32282">
    <property type="entry name" value="BINDING PROTEIN TRANSPEPTIDASE, PUTATIVE-RELATED"/>
    <property type="match status" value="1"/>
</dbReference>
<evidence type="ECO:0000256" key="15">
    <source>
        <dbReference type="ARBA" id="ARBA00034000"/>
    </source>
</evidence>
<evidence type="ECO:0000256" key="4">
    <source>
        <dbReference type="ARBA" id="ARBA00022475"/>
    </source>
</evidence>
<dbReference type="PATRIC" id="fig|1618550.3.peg.122"/>
<evidence type="ECO:0000256" key="17">
    <source>
        <dbReference type="SAM" id="Phobius"/>
    </source>
</evidence>
<keyword evidence="17" id="KW-0812">Transmembrane</keyword>
<feature type="transmembrane region" description="Helical" evidence="17">
    <location>
        <begin position="122"/>
        <end position="141"/>
    </location>
</feature>
<evidence type="ECO:0000256" key="12">
    <source>
        <dbReference type="ARBA" id="ARBA00023136"/>
    </source>
</evidence>
<dbReference type="Gene3D" id="3.40.710.10">
    <property type="entry name" value="DD-peptidase/beta-lactamase superfamily"/>
    <property type="match status" value="1"/>
</dbReference>
<keyword evidence="10" id="KW-0133">Cell shape</keyword>
<evidence type="ECO:0000259" key="19">
    <source>
        <dbReference type="Pfam" id="PF00912"/>
    </source>
</evidence>
<keyword evidence="7" id="KW-0328">Glycosyltransferase</keyword>
<comment type="similarity">
    <text evidence="2">In the C-terminal section; belongs to the transpeptidase family.</text>
</comment>
<evidence type="ECO:0000256" key="1">
    <source>
        <dbReference type="ARBA" id="ARBA00004236"/>
    </source>
</evidence>
<evidence type="ECO:0000256" key="3">
    <source>
        <dbReference type="ARBA" id="ARBA00007739"/>
    </source>
</evidence>
<dbReference type="GO" id="GO:0006508">
    <property type="term" value="P:proteolysis"/>
    <property type="evidence" value="ECO:0007669"/>
    <property type="project" value="UniProtKB-KW"/>
</dbReference>
<dbReference type="InterPro" id="IPR050396">
    <property type="entry name" value="Glycosyltr_51/Transpeptidase"/>
</dbReference>
<evidence type="ECO:0000256" key="6">
    <source>
        <dbReference type="ARBA" id="ARBA00022670"/>
    </source>
</evidence>